<reference evidence="3 4" key="1">
    <citation type="journal article" date="2019" name="Nat. Plants">
        <title>Genome sequencing of Musa balbisiana reveals subgenome evolution and function divergence in polyploid bananas.</title>
        <authorList>
            <person name="Yao X."/>
        </authorList>
    </citation>
    <scope>NUCLEOTIDE SEQUENCE [LARGE SCALE GENOMIC DNA]</scope>
    <source>
        <strain evidence="4">cv. DH-PKW</strain>
        <tissue evidence="3">Leaves</tissue>
    </source>
</reference>
<evidence type="ECO:0000256" key="2">
    <source>
        <dbReference type="SAM" id="Phobius"/>
    </source>
</evidence>
<evidence type="ECO:0000313" key="3">
    <source>
        <dbReference type="EMBL" id="THU42913.1"/>
    </source>
</evidence>
<dbReference type="Proteomes" id="UP000317650">
    <property type="component" value="Unassembled WGS sequence"/>
</dbReference>
<sequence>MTVGFGDDLLSNCGNCFGRLWREDGRLWKGQRDAKNAALIPSVRTLADSKLGVDLFRGSASWNSIGVPSSKMTTKQKSPTSGSSIHPRLSEVNRAGRASRALCITPFTISSKDLNKKPQSPNFFSSSSPLFFFSSSFFLSLFFHTAAFSGSLRTKAERLKRWDLMTTKQKSPTSGSSIHPRLSEVNGADRASRALCITPFTISSKGSQYPTRHQSTKG</sequence>
<keyword evidence="4" id="KW-1185">Reference proteome</keyword>
<evidence type="ECO:0000256" key="1">
    <source>
        <dbReference type="SAM" id="MobiDB-lite"/>
    </source>
</evidence>
<gene>
    <name evidence="3" type="ORF">C4D60_Mb00t02090</name>
</gene>
<keyword evidence="2" id="KW-0812">Transmembrane</keyword>
<dbReference type="EMBL" id="PYDT01000260">
    <property type="protein sequence ID" value="THU42913.1"/>
    <property type="molecule type" value="Genomic_DNA"/>
</dbReference>
<feature type="compositionally biased region" description="Polar residues" evidence="1">
    <location>
        <begin position="67"/>
        <end position="84"/>
    </location>
</feature>
<name>A0A4S8I4Z0_MUSBA</name>
<keyword evidence="2" id="KW-0472">Membrane</keyword>
<comment type="caution">
    <text evidence="3">The sequence shown here is derived from an EMBL/GenBank/DDBJ whole genome shotgun (WGS) entry which is preliminary data.</text>
</comment>
<protein>
    <submittedName>
        <fullName evidence="3">Uncharacterized protein</fullName>
    </submittedName>
</protein>
<keyword evidence="2" id="KW-1133">Transmembrane helix</keyword>
<evidence type="ECO:0000313" key="4">
    <source>
        <dbReference type="Proteomes" id="UP000317650"/>
    </source>
</evidence>
<accession>A0A4S8I4Z0</accession>
<organism evidence="3 4">
    <name type="scientific">Musa balbisiana</name>
    <name type="common">Banana</name>
    <dbReference type="NCBI Taxonomy" id="52838"/>
    <lineage>
        <taxon>Eukaryota</taxon>
        <taxon>Viridiplantae</taxon>
        <taxon>Streptophyta</taxon>
        <taxon>Embryophyta</taxon>
        <taxon>Tracheophyta</taxon>
        <taxon>Spermatophyta</taxon>
        <taxon>Magnoliopsida</taxon>
        <taxon>Liliopsida</taxon>
        <taxon>Zingiberales</taxon>
        <taxon>Musaceae</taxon>
        <taxon>Musa</taxon>
    </lineage>
</organism>
<feature type="transmembrane region" description="Helical" evidence="2">
    <location>
        <begin position="130"/>
        <end position="152"/>
    </location>
</feature>
<dbReference type="AlphaFoldDB" id="A0A4S8I4Z0"/>
<proteinExistence type="predicted"/>
<feature type="region of interest" description="Disordered" evidence="1">
    <location>
        <begin position="67"/>
        <end position="90"/>
    </location>
</feature>